<keyword evidence="4" id="KW-0997">Cell inner membrane</keyword>
<dbReference type="GO" id="GO:0006865">
    <property type="term" value="P:amino acid transport"/>
    <property type="evidence" value="ECO:0007669"/>
    <property type="project" value="UniProtKB-KW"/>
</dbReference>
<comment type="catalytic activity">
    <reaction evidence="13">
        <text>L-cysteine(in) + ATP + H2O = L-cysteine(out) + ADP + phosphate + H(+)</text>
        <dbReference type="Rhea" id="RHEA:29783"/>
        <dbReference type="ChEBI" id="CHEBI:15377"/>
        <dbReference type="ChEBI" id="CHEBI:15378"/>
        <dbReference type="ChEBI" id="CHEBI:30616"/>
        <dbReference type="ChEBI" id="CHEBI:35235"/>
        <dbReference type="ChEBI" id="CHEBI:43474"/>
        <dbReference type="ChEBI" id="CHEBI:456216"/>
    </reaction>
    <physiologicalReaction direction="left-to-right" evidence="13">
        <dbReference type="Rhea" id="RHEA:29784"/>
    </physiologicalReaction>
</comment>
<feature type="transmembrane region" description="Helical" evidence="17">
    <location>
        <begin position="132"/>
        <end position="152"/>
    </location>
</feature>
<evidence type="ECO:0000256" key="8">
    <source>
        <dbReference type="ARBA" id="ARBA00022967"/>
    </source>
</evidence>
<dbReference type="PANTHER" id="PTHR43394:SF1">
    <property type="entry name" value="ATP-BINDING CASSETTE SUB-FAMILY B MEMBER 10, MITOCHONDRIAL"/>
    <property type="match status" value="1"/>
</dbReference>
<feature type="domain" description="ABC transporter" evidence="18">
    <location>
        <begin position="338"/>
        <end position="571"/>
    </location>
</feature>
<keyword evidence="5 17" id="KW-0812">Transmembrane</keyword>
<sequence length="574" mass="63813">MRDLYPFLKLYRQYWRKIALGILLAILTLLASICLLSISGWFLASTALAGIMGVTFNYLLPSAGVRGSAVMRTVFRYGERLVSHDTTFRILAKLRVFTFRNLLPLTPTAISRFKQAELLNRLVADIDTLDHLYLHLISPIVSAIMVIFMVTVGLLFIDIYLALTLGVILTVLVLITPIIFYYAGNPIGISLTQLKGQYRTELTAWLQGQAELAIFNALARFRTQLNNTETKWLNTQKKQASLTGLSQSFIILTSGLTTVLILWLAASGVGVNHTLNPLIALFAFASLASFEAIAPVATAFLHLSQVTSSAKRVNELLSQQPDVTFIQAKADYLPQANLQLDNISFSYPEQPQQVLSNISLQLQTGQHVALLGKTGCGKSTLLQLLTRAWDPQQGQIILNQIALPDYDEQTIRQMISVVTQRVYIFSATLRHNLLMANANATNQQLTEVLNQVGLNNLLEGVGLNQWLGEGGRQLSGGEQTRIGIARALLHQAPLILLDEPTNGLDADTEQQILHILKQHAKNKTLIMVTHRLTNLNEMDRIVVMDGGKIIEQGNHQTLLEQKGRYWQFVKNANQ</sequence>
<evidence type="ECO:0000259" key="19">
    <source>
        <dbReference type="PROSITE" id="PS50929"/>
    </source>
</evidence>
<keyword evidence="11 17" id="KW-0472">Membrane</keyword>
<evidence type="ECO:0000256" key="7">
    <source>
        <dbReference type="ARBA" id="ARBA00022840"/>
    </source>
</evidence>
<protein>
    <recommendedName>
        <fullName evidence="16">Glutathione/L-cysteine transport system ATP-binding/permease protein CydC</fullName>
    </recommendedName>
</protein>
<dbReference type="PROSITE" id="PS50929">
    <property type="entry name" value="ABC_TM1F"/>
    <property type="match status" value="1"/>
</dbReference>
<dbReference type="InterPro" id="IPR003439">
    <property type="entry name" value="ABC_transporter-like_ATP-bd"/>
</dbReference>
<evidence type="ECO:0000256" key="3">
    <source>
        <dbReference type="ARBA" id="ARBA00022475"/>
    </source>
</evidence>
<keyword evidence="10 17" id="KW-1133">Transmembrane helix</keyword>
<dbReference type="GO" id="GO:0015421">
    <property type="term" value="F:ABC-type oligopeptide transporter activity"/>
    <property type="evidence" value="ECO:0007669"/>
    <property type="project" value="TreeGrafter"/>
</dbReference>
<evidence type="ECO:0000256" key="4">
    <source>
        <dbReference type="ARBA" id="ARBA00022519"/>
    </source>
</evidence>
<dbReference type="RefSeq" id="WP_201094589.1">
    <property type="nucleotide sequence ID" value="NZ_CP067393.1"/>
</dbReference>
<proteinExistence type="inferred from homology"/>
<evidence type="ECO:0000256" key="12">
    <source>
        <dbReference type="ARBA" id="ARBA00050301"/>
    </source>
</evidence>
<evidence type="ECO:0000256" key="15">
    <source>
        <dbReference type="ARBA" id="ARBA00063833"/>
    </source>
</evidence>
<dbReference type="AlphaFoldDB" id="A0A974RXP5"/>
<dbReference type="GO" id="GO:0016887">
    <property type="term" value="F:ATP hydrolysis activity"/>
    <property type="evidence" value="ECO:0007669"/>
    <property type="project" value="InterPro"/>
</dbReference>
<evidence type="ECO:0000256" key="13">
    <source>
        <dbReference type="ARBA" id="ARBA00051241"/>
    </source>
</evidence>
<dbReference type="SUPFAM" id="SSF52540">
    <property type="entry name" value="P-loop containing nucleoside triphosphate hydrolases"/>
    <property type="match status" value="1"/>
</dbReference>
<dbReference type="GO" id="GO:0005886">
    <property type="term" value="C:plasma membrane"/>
    <property type="evidence" value="ECO:0007669"/>
    <property type="project" value="UniProtKB-SubCell"/>
</dbReference>
<dbReference type="Proteomes" id="UP000595278">
    <property type="component" value="Chromosome"/>
</dbReference>
<dbReference type="KEGG" id="eaz:JHT90_04370"/>
<organism evidence="20 21">
    <name type="scientific">Entomomonas asaccharolytica</name>
    <dbReference type="NCBI Taxonomy" id="2785331"/>
    <lineage>
        <taxon>Bacteria</taxon>
        <taxon>Pseudomonadati</taxon>
        <taxon>Pseudomonadota</taxon>
        <taxon>Gammaproteobacteria</taxon>
        <taxon>Pseudomonadales</taxon>
        <taxon>Pseudomonadaceae</taxon>
        <taxon>Entomomonas</taxon>
    </lineage>
</organism>
<keyword evidence="3" id="KW-1003">Cell membrane</keyword>
<keyword evidence="7 20" id="KW-0067">ATP-binding</keyword>
<comment type="catalytic activity">
    <reaction evidence="12">
        <text>glutathione(in) + ATP + H2O = glutathione(out) + ADP + phosphate + H(+)</text>
        <dbReference type="Rhea" id="RHEA:29787"/>
        <dbReference type="ChEBI" id="CHEBI:15377"/>
        <dbReference type="ChEBI" id="CHEBI:15378"/>
        <dbReference type="ChEBI" id="CHEBI:30616"/>
        <dbReference type="ChEBI" id="CHEBI:43474"/>
        <dbReference type="ChEBI" id="CHEBI:57925"/>
        <dbReference type="ChEBI" id="CHEBI:456216"/>
    </reaction>
    <physiologicalReaction direction="left-to-right" evidence="12">
        <dbReference type="Rhea" id="RHEA:29788"/>
    </physiologicalReaction>
</comment>
<dbReference type="NCBIfam" id="NF008364">
    <property type="entry name" value="PRK11160.1"/>
    <property type="match status" value="1"/>
</dbReference>
<evidence type="ECO:0000256" key="9">
    <source>
        <dbReference type="ARBA" id="ARBA00022970"/>
    </source>
</evidence>
<evidence type="ECO:0000256" key="17">
    <source>
        <dbReference type="SAM" id="Phobius"/>
    </source>
</evidence>
<dbReference type="FunFam" id="3.40.50.300:FF:001297">
    <property type="entry name" value="Cysteine/glutathione ABC transporter ATP-binding protein/permease CydC"/>
    <property type="match status" value="1"/>
</dbReference>
<comment type="subunit">
    <text evidence="15">Forms a heterodimer with CydD.</text>
</comment>
<gene>
    <name evidence="20" type="primary">cydC</name>
    <name evidence="20" type="ORF">JHT90_04370</name>
</gene>
<dbReference type="Gene3D" id="1.20.1560.10">
    <property type="entry name" value="ABC transporter type 1, transmembrane domain"/>
    <property type="match status" value="1"/>
</dbReference>
<keyword evidence="9" id="KW-0029">Amino-acid transport</keyword>
<dbReference type="FunFam" id="1.20.1560.10:FF:000060">
    <property type="entry name" value="Cysteine/glutathione ABC transporter ATP-binding protein/permease CydC"/>
    <property type="match status" value="1"/>
</dbReference>
<reference evidence="20 21" key="1">
    <citation type="submission" date="2021-01" db="EMBL/GenBank/DDBJ databases">
        <title>Entomomonas sp. F2A isolated from a house cricket (Acheta domesticus).</title>
        <authorList>
            <person name="Spergser J."/>
            <person name="Busse H.-J."/>
        </authorList>
    </citation>
    <scope>NUCLEOTIDE SEQUENCE [LARGE SCALE GENOMIC DNA]</scope>
    <source>
        <strain evidence="20 21">F2A</strain>
    </source>
</reference>
<dbReference type="PROSITE" id="PS50893">
    <property type="entry name" value="ABC_TRANSPORTER_2"/>
    <property type="match status" value="1"/>
</dbReference>
<keyword evidence="6" id="KW-0547">Nucleotide-binding</keyword>
<evidence type="ECO:0000256" key="11">
    <source>
        <dbReference type="ARBA" id="ARBA00023136"/>
    </source>
</evidence>
<dbReference type="Pfam" id="PF00005">
    <property type="entry name" value="ABC_tran"/>
    <property type="match status" value="1"/>
</dbReference>
<feature type="domain" description="ABC transmembrane type-1" evidence="19">
    <location>
        <begin position="23"/>
        <end position="308"/>
    </location>
</feature>
<dbReference type="SMART" id="SM00382">
    <property type="entry name" value="AAA"/>
    <property type="match status" value="1"/>
</dbReference>
<dbReference type="InterPro" id="IPR011527">
    <property type="entry name" value="ABC1_TM_dom"/>
</dbReference>
<dbReference type="InterPro" id="IPR036640">
    <property type="entry name" value="ABC1_TM_sf"/>
</dbReference>
<dbReference type="CDD" id="cd18585">
    <property type="entry name" value="ABC_6TM_CydC"/>
    <property type="match status" value="1"/>
</dbReference>
<comment type="subcellular location">
    <subcellularLocation>
        <location evidence="1">Cell inner membrane</location>
        <topology evidence="1">Multi-pass membrane protein</topology>
    </subcellularLocation>
</comment>
<evidence type="ECO:0000256" key="10">
    <source>
        <dbReference type="ARBA" id="ARBA00022989"/>
    </source>
</evidence>
<keyword evidence="21" id="KW-1185">Reference proteome</keyword>
<dbReference type="SUPFAM" id="SSF90123">
    <property type="entry name" value="ABC transporter transmembrane region"/>
    <property type="match status" value="1"/>
</dbReference>
<dbReference type="InterPro" id="IPR017871">
    <property type="entry name" value="ABC_transporter-like_CS"/>
</dbReference>
<feature type="transmembrane region" description="Helical" evidence="17">
    <location>
        <begin position="159"/>
        <end position="182"/>
    </location>
</feature>
<evidence type="ECO:0000256" key="14">
    <source>
        <dbReference type="ARBA" id="ARBA00061534"/>
    </source>
</evidence>
<evidence type="ECO:0000256" key="2">
    <source>
        <dbReference type="ARBA" id="ARBA00022448"/>
    </source>
</evidence>
<evidence type="ECO:0000256" key="6">
    <source>
        <dbReference type="ARBA" id="ARBA00022741"/>
    </source>
</evidence>
<keyword evidence="8" id="KW-1278">Translocase</keyword>
<feature type="transmembrane region" description="Helical" evidence="17">
    <location>
        <begin position="278"/>
        <end position="303"/>
    </location>
</feature>
<feature type="transmembrane region" description="Helical" evidence="17">
    <location>
        <begin position="20"/>
        <end position="44"/>
    </location>
</feature>
<dbReference type="PROSITE" id="PS00211">
    <property type="entry name" value="ABC_TRANSPORTER_1"/>
    <property type="match status" value="1"/>
</dbReference>
<dbReference type="NCBIfam" id="TIGR02868">
    <property type="entry name" value="CydC"/>
    <property type="match status" value="1"/>
</dbReference>
<dbReference type="PANTHER" id="PTHR43394">
    <property type="entry name" value="ATP-DEPENDENT PERMEASE MDL1, MITOCHONDRIAL"/>
    <property type="match status" value="1"/>
</dbReference>
<dbReference type="GO" id="GO:0034775">
    <property type="term" value="P:glutathione transmembrane transport"/>
    <property type="evidence" value="ECO:0007669"/>
    <property type="project" value="InterPro"/>
</dbReference>
<evidence type="ECO:0000259" key="18">
    <source>
        <dbReference type="PROSITE" id="PS50893"/>
    </source>
</evidence>
<evidence type="ECO:0000256" key="16">
    <source>
        <dbReference type="ARBA" id="ARBA00071411"/>
    </source>
</evidence>
<dbReference type="InterPro" id="IPR014223">
    <property type="entry name" value="ABC_CydC/D"/>
</dbReference>
<name>A0A974RXP5_9GAMM</name>
<dbReference type="InterPro" id="IPR039421">
    <property type="entry name" value="Type_1_exporter"/>
</dbReference>
<evidence type="ECO:0000313" key="20">
    <source>
        <dbReference type="EMBL" id="QQP86481.1"/>
    </source>
</evidence>
<dbReference type="EMBL" id="CP067393">
    <property type="protein sequence ID" value="QQP86481.1"/>
    <property type="molecule type" value="Genomic_DNA"/>
</dbReference>
<evidence type="ECO:0000313" key="21">
    <source>
        <dbReference type="Proteomes" id="UP000595278"/>
    </source>
</evidence>
<dbReference type="GO" id="GO:0045454">
    <property type="term" value="P:cell redox homeostasis"/>
    <property type="evidence" value="ECO:0007669"/>
    <property type="project" value="InterPro"/>
</dbReference>
<dbReference type="GO" id="GO:0005524">
    <property type="term" value="F:ATP binding"/>
    <property type="evidence" value="ECO:0007669"/>
    <property type="project" value="UniProtKB-KW"/>
</dbReference>
<accession>A0A974RXP5</accession>
<evidence type="ECO:0000256" key="5">
    <source>
        <dbReference type="ARBA" id="ARBA00022692"/>
    </source>
</evidence>
<dbReference type="InterPro" id="IPR003593">
    <property type="entry name" value="AAA+_ATPase"/>
</dbReference>
<evidence type="ECO:0000256" key="1">
    <source>
        <dbReference type="ARBA" id="ARBA00004429"/>
    </source>
</evidence>
<feature type="transmembrane region" description="Helical" evidence="17">
    <location>
        <begin position="242"/>
        <end position="266"/>
    </location>
</feature>
<keyword evidence="2" id="KW-0813">Transport</keyword>
<comment type="similarity">
    <text evidence="14">Belongs to the ABC transporter superfamily. Cysteine exporter (TC 3.A.1.129.1) family.</text>
</comment>
<dbReference type="InterPro" id="IPR027417">
    <property type="entry name" value="P-loop_NTPase"/>
</dbReference>
<dbReference type="Gene3D" id="3.40.50.300">
    <property type="entry name" value="P-loop containing nucleotide triphosphate hydrolases"/>
    <property type="match status" value="1"/>
</dbReference>